<evidence type="ECO:0000256" key="4">
    <source>
        <dbReference type="ARBA" id="ARBA00023015"/>
    </source>
</evidence>
<dbReference type="Proteomes" id="UP001432027">
    <property type="component" value="Unassembled WGS sequence"/>
</dbReference>
<dbReference type="SMART" id="SM00399">
    <property type="entry name" value="ZnF_C4"/>
    <property type="match status" value="1"/>
</dbReference>
<dbReference type="GO" id="GO:0005634">
    <property type="term" value="C:nucleus"/>
    <property type="evidence" value="ECO:0007669"/>
    <property type="project" value="TreeGrafter"/>
</dbReference>
<evidence type="ECO:0000256" key="2">
    <source>
        <dbReference type="ARBA" id="ARBA00022771"/>
    </source>
</evidence>
<protein>
    <recommendedName>
        <fullName evidence="9">Nuclear receptor domain-containing protein</fullName>
    </recommendedName>
</protein>
<dbReference type="Pfam" id="PF00105">
    <property type="entry name" value="zf-C4"/>
    <property type="match status" value="1"/>
</dbReference>
<dbReference type="Pfam" id="PF00104">
    <property type="entry name" value="Hormone_recep"/>
    <property type="match status" value="1"/>
</dbReference>
<dbReference type="PROSITE" id="PS51030">
    <property type="entry name" value="NUCLEAR_REC_DBD_2"/>
    <property type="match status" value="1"/>
</dbReference>
<evidence type="ECO:0000256" key="1">
    <source>
        <dbReference type="ARBA" id="ARBA00022723"/>
    </source>
</evidence>
<keyword evidence="1" id="KW-0479">Metal-binding</keyword>
<sequence>MDEASGSRQCLVCTVPITSIHLGMDTCRACAAFFKRAKTAGREYPCTQADRECAIKNGKFTCRRCRFNKCIAIGMEYDGPLRLRRKPTVPILQRVKQESKAFVERRREQELKIIRSHGGHKLLPHSTEELYGVHIDTFPEIYRIFLAESYTFFNNVFPAFSVLNERDQELIFKDYIGKMSLSEGYHRTRQIWGEQTQYMMCSVMTCYDIDHHYEVIEDLENASFLVGFTHAYVEEQKEIFLPLYNRCAFTEREHHALMALVISEVDSTFDISEEAQVILDRYRQEVLEELQSHYQDELGLKDFSTRLGNLMSLNHIIQECKSLFKVFFRCYATLFDVFITDKLMTDLILC</sequence>
<dbReference type="SUPFAM" id="SSF48508">
    <property type="entry name" value="Nuclear receptor ligand-binding domain"/>
    <property type="match status" value="1"/>
</dbReference>
<keyword evidence="3" id="KW-0862">Zinc</keyword>
<dbReference type="InterPro" id="IPR035500">
    <property type="entry name" value="NHR-like_dom_sf"/>
</dbReference>
<keyword evidence="5" id="KW-0238">DNA-binding</keyword>
<keyword evidence="2" id="KW-0863">Zinc-finger</keyword>
<keyword evidence="11" id="KW-1185">Reference proteome</keyword>
<evidence type="ECO:0000256" key="7">
    <source>
        <dbReference type="ARBA" id="ARBA00023170"/>
    </source>
</evidence>
<dbReference type="AlphaFoldDB" id="A0AAV5TF08"/>
<dbReference type="GO" id="GO:0003700">
    <property type="term" value="F:DNA-binding transcription factor activity"/>
    <property type="evidence" value="ECO:0007669"/>
    <property type="project" value="InterPro"/>
</dbReference>
<dbReference type="PANTHER" id="PTHR46011:SF6">
    <property type="entry name" value="HIGH ZINC ACTIVATED NUCLEAR RECEPTOR PROTEIN"/>
    <property type="match status" value="1"/>
</dbReference>
<dbReference type="InterPro" id="IPR000536">
    <property type="entry name" value="Nucl_hrmn_rcpt_lig-bd"/>
</dbReference>
<evidence type="ECO:0000256" key="3">
    <source>
        <dbReference type="ARBA" id="ARBA00022833"/>
    </source>
</evidence>
<proteinExistence type="predicted"/>
<dbReference type="GO" id="GO:0043565">
    <property type="term" value="F:sequence-specific DNA binding"/>
    <property type="evidence" value="ECO:0007669"/>
    <property type="project" value="InterPro"/>
</dbReference>
<dbReference type="SMART" id="SM00430">
    <property type="entry name" value="HOLI"/>
    <property type="match status" value="1"/>
</dbReference>
<evidence type="ECO:0000313" key="11">
    <source>
        <dbReference type="Proteomes" id="UP001432027"/>
    </source>
</evidence>
<gene>
    <name evidence="10" type="ORF">PENTCL1PPCAC_15447</name>
</gene>
<keyword evidence="8" id="KW-0539">Nucleus</keyword>
<keyword evidence="7" id="KW-0675">Receptor</keyword>
<evidence type="ECO:0000259" key="9">
    <source>
        <dbReference type="PROSITE" id="PS51030"/>
    </source>
</evidence>
<keyword evidence="6" id="KW-0804">Transcription</keyword>
<dbReference type="InterPro" id="IPR001628">
    <property type="entry name" value="Znf_hrmn_rcpt"/>
</dbReference>
<evidence type="ECO:0000313" key="10">
    <source>
        <dbReference type="EMBL" id="GMS93272.1"/>
    </source>
</evidence>
<reference evidence="10" key="1">
    <citation type="submission" date="2023-10" db="EMBL/GenBank/DDBJ databases">
        <title>Genome assembly of Pristionchus species.</title>
        <authorList>
            <person name="Yoshida K."/>
            <person name="Sommer R.J."/>
        </authorList>
    </citation>
    <scope>NUCLEOTIDE SEQUENCE</scope>
    <source>
        <strain evidence="10">RS0144</strain>
    </source>
</reference>
<dbReference type="Gene3D" id="3.30.50.10">
    <property type="entry name" value="Erythroid Transcription Factor GATA-1, subunit A"/>
    <property type="match status" value="1"/>
</dbReference>
<dbReference type="PANTHER" id="PTHR46011">
    <property type="entry name" value="NUCLEAR HORMONE RECEPTOR FAMILY MEMBER NHR-86-RELATED"/>
    <property type="match status" value="1"/>
</dbReference>
<dbReference type="EMBL" id="BTSX01000004">
    <property type="protein sequence ID" value="GMS93272.1"/>
    <property type="molecule type" value="Genomic_DNA"/>
</dbReference>
<accession>A0AAV5TF08</accession>
<evidence type="ECO:0000256" key="5">
    <source>
        <dbReference type="ARBA" id="ARBA00023125"/>
    </source>
</evidence>
<name>A0AAV5TF08_9BILA</name>
<feature type="domain" description="Nuclear receptor" evidence="9">
    <location>
        <begin position="7"/>
        <end position="82"/>
    </location>
</feature>
<comment type="caution">
    <text evidence="10">The sequence shown here is derived from an EMBL/GenBank/DDBJ whole genome shotgun (WGS) entry which is preliminary data.</text>
</comment>
<keyword evidence="4" id="KW-0805">Transcription regulation</keyword>
<dbReference type="GO" id="GO:0008270">
    <property type="term" value="F:zinc ion binding"/>
    <property type="evidence" value="ECO:0007669"/>
    <property type="project" value="UniProtKB-KW"/>
</dbReference>
<dbReference type="PRINTS" id="PR00047">
    <property type="entry name" value="STROIDFINGER"/>
</dbReference>
<evidence type="ECO:0000256" key="6">
    <source>
        <dbReference type="ARBA" id="ARBA00023163"/>
    </source>
</evidence>
<dbReference type="SUPFAM" id="SSF57716">
    <property type="entry name" value="Glucocorticoid receptor-like (DNA-binding domain)"/>
    <property type="match status" value="1"/>
</dbReference>
<evidence type="ECO:0000256" key="8">
    <source>
        <dbReference type="ARBA" id="ARBA00023242"/>
    </source>
</evidence>
<dbReference type="InterPro" id="IPR013088">
    <property type="entry name" value="Znf_NHR/GATA"/>
</dbReference>
<organism evidence="10 11">
    <name type="scientific">Pristionchus entomophagus</name>
    <dbReference type="NCBI Taxonomy" id="358040"/>
    <lineage>
        <taxon>Eukaryota</taxon>
        <taxon>Metazoa</taxon>
        <taxon>Ecdysozoa</taxon>
        <taxon>Nematoda</taxon>
        <taxon>Chromadorea</taxon>
        <taxon>Rhabditida</taxon>
        <taxon>Rhabditina</taxon>
        <taxon>Diplogasteromorpha</taxon>
        <taxon>Diplogasteroidea</taxon>
        <taxon>Neodiplogasteridae</taxon>
        <taxon>Pristionchus</taxon>
    </lineage>
</organism>